<gene>
    <name evidence="11" type="ORF">JV46_09820</name>
</gene>
<feature type="domain" description="Mechanosensitive ion channel MscS" evidence="8">
    <location>
        <begin position="109"/>
        <end position="175"/>
    </location>
</feature>
<dbReference type="InterPro" id="IPR008910">
    <property type="entry name" value="MSC_TM_helix"/>
</dbReference>
<comment type="caution">
    <text evidence="7">Lacks conserved residue(s) required for the propagation of feature annotation.</text>
</comment>
<dbReference type="InterPro" id="IPR010920">
    <property type="entry name" value="LSM_dom_sf"/>
</dbReference>
<evidence type="ECO:0000313" key="12">
    <source>
        <dbReference type="Proteomes" id="UP000030856"/>
    </source>
</evidence>
<comment type="subcellular location">
    <subcellularLocation>
        <location evidence="7">Cell inner membrane</location>
        <topology evidence="7">Multi-pass membrane protein</topology>
    </subcellularLocation>
    <subcellularLocation>
        <location evidence="1">Cell membrane</location>
        <topology evidence="1">Multi-pass membrane protein</topology>
    </subcellularLocation>
</comment>
<dbReference type="EMBL" id="JRAA01000002">
    <property type="protein sequence ID" value="KHF25142.1"/>
    <property type="molecule type" value="Genomic_DNA"/>
</dbReference>
<comment type="similarity">
    <text evidence="2 7">Belongs to the MscS (TC 1.A.23) family.</text>
</comment>
<dbReference type="SUPFAM" id="SSF82861">
    <property type="entry name" value="Mechanosensitive channel protein MscS (YggB), transmembrane region"/>
    <property type="match status" value="1"/>
</dbReference>
<dbReference type="PROSITE" id="PS01246">
    <property type="entry name" value="UPF0003"/>
    <property type="match status" value="1"/>
</dbReference>
<dbReference type="InterPro" id="IPR011014">
    <property type="entry name" value="MscS_channel_TM-2"/>
</dbReference>
<keyword evidence="7" id="KW-0997">Cell inner membrane</keyword>
<dbReference type="Gene3D" id="2.30.30.60">
    <property type="match status" value="1"/>
</dbReference>
<keyword evidence="12" id="KW-1185">Reference proteome</keyword>
<comment type="subunit">
    <text evidence="7">Homoheptamer.</text>
</comment>
<dbReference type="Pfam" id="PF21082">
    <property type="entry name" value="MS_channel_3rd"/>
    <property type="match status" value="1"/>
</dbReference>
<feature type="domain" description="Mechanosensitive ion channel transmembrane helices 2/3" evidence="10">
    <location>
        <begin position="72"/>
        <end position="108"/>
    </location>
</feature>
<dbReference type="AlphaFoldDB" id="A0A0B0H8Z6"/>
<evidence type="ECO:0000259" key="8">
    <source>
        <dbReference type="Pfam" id="PF00924"/>
    </source>
</evidence>
<dbReference type="Gene3D" id="1.10.287.1260">
    <property type="match status" value="1"/>
</dbReference>
<evidence type="ECO:0000256" key="3">
    <source>
        <dbReference type="ARBA" id="ARBA00022475"/>
    </source>
</evidence>
<keyword evidence="7" id="KW-0407">Ion channel</keyword>
<feature type="transmembrane region" description="Helical" evidence="7">
    <location>
        <begin position="20"/>
        <end position="41"/>
    </location>
</feature>
<accession>A0A0B0H8Z6</accession>
<evidence type="ECO:0000256" key="7">
    <source>
        <dbReference type="RuleBase" id="RU369025"/>
    </source>
</evidence>
<dbReference type="GO" id="GO:0005886">
    <property type="term" value="C:plasma membrane"/>
    <property type="evidence" value="ECO:0007669"/>
    <property type="project" value="UniProtKB-SubCell"/>
</dbReference>
<dbReference type="Pfam" id="PF05552">
    <property type="entry name" value="MS_channel_1st_1"/>
    <property type="match status" value="1"/>
</dbReference>
<evidence type="ECO:0000259" key="10">
    <source>
        <dbReference type="Pfam" id="PF21088"/>
    </source>
</evidence>
<evidence type="ECO:0000256" key="6">
    <source>
        <dbReference type="ARBA" id="ARBA00023136"/>
    </source>
</evidence>
<comment type="caution">
    <text evidence="11">The sequence shown here is derived from an EMBL/GenBank/DDBJ whole genome shotgun (WGS) entry which is preliminary data.</text>
</comment>
<dbReference type="PANTHER" id="PTHR30221:SF1">
    <property type="entry name" value="SMALL-CONDUCTANCE MECHANOSENSITIVE CHANNEL"/>
    <property type="match status" value="1"/>
</dbReference>
<reference evidence="11 12" key="1">
    <citation type="journal article" date="2014" name="BMC Genomics">
        <title>The genome of the intracellular bacterium of the coastal bivalve, Solemya velum: a blueprint for thriving in and out of symbiosis.</title>
        <authorList>
            <person name="Dmytrenko O."/>
            <person name="Russell S.L."/>
            <person name="Loo W.T."/>
            <person name="Fontanez K.M."/>
            <person name="Liao L."/>
            <person name="Roeselers G."/>
            <person name="Sharma R."/>
            <person name="Stewart F.J."/>
            <person name="Newton I.L."/>
            <person name="Woyke T."/>
            <person name="Wu D."/>
            <person name="Lang J.M."/>
            <person name="Eisen J.A."/>
            <person name="Cavanaugh C.M."/>
        </authorList>
    </citation>
    <scope>NUCLEOTIDE SEQUENCE [LARGE SCALE GENOMIC DNA]</scope>
    <source>
        <strain evidence="11 12">WH</strain>
    </source>
</reference>
<dbReference type="InterPro" id="IPR006685">
    <property type="entry name" value="MscS_channel_2nd"/>
</dbReference>
<sequence length="279" mass="30747">MEKILQWLGQIDPTLITNTIMEYGISILSALAIYIIGKWLVTRISTLIKKTMTSRGVEQTLVKFLGNIVHWLLLAFVIIAALTQLGVETTSIAAIFAAAGLAIGLALKDSLSNFASGVMIIMFRTFKVGDFVEIAGTSGTVEEVSIFTTHLKTPDNKLVIVPNSSITSGTITNFSAKPTRRVDMVFGIGYQDDIRKAKSLLEEILASDERILKDPAPVVAVSELADSSVNFIVRPWTKKEDYWGVYWDLQENVKLKFDEAGISIPFPQQEVHMHTLNAA</sequence>
<feature type="transmembrane region" description="Helical" evidence="7">
    <location>
        <begin position="89"/>
        <end position="107"/>
    </location>
</feature>
<dbReference type="InterPro" id="IPR011066">
    <property type="entry name" value="MscS_channel_C_sf"/>
</dbReference>
<dbReference type="InterPro" id="IPR023408">
    <property type="entry name" value="MscS_beta-dom_sf"/>
</dbReference>
<evidence type="ECO:0000256" key="2">
    <source>
        <dbReference type="ARBA" id="ARBA00008017"/>
    </source>
</evidence>
<protein>
    <recommendedName>
        <fullName evidence="7">Small-conductance mechanosensitive channel</fullName>
    </recommendedName>
</protein>
<name>A0A0B0H8Z6_SOVGS</name>
<evidence type="ECO:0000256" key="4">
    <source>
        <dbReference type="ARBA" id="ARBA00022692"/>
    </source>
</evidence>
<keyword evidence="3" id="KW-1003">Cell membrane</keyword>
<dbReference type="InterPro" id="IPR049278">
    <property type="entry name" value="MS_channel_C"/>
</dbReference>
<evidence type="ECO:0000259" key="9">
    <source>
        <dbReference type="Pfam" id="PF21082"/>
    </source>
</evidence>
<dbReference type="Proteomes" id="UP000030856">
    <property type="component" value="Unassembled WGS sequence"/>
</dbReference>
<proteinExistence type="inferred from homology"/>
<dbReference type="GO" id="GO:0008381">
    <property type="term" value="F:mechanosensitive monoatomic ion channel activity"/>
    <property type="evidence" value="ECO:0007669"/>
    <property type="project" value="InterPro"/>
</dbReference>
<organism evidence="11 12">
    <name type="scientific">Solemya velum gill symbiont</name>
    <dbReference type="NCBI Taxonomy" id="2340"/>
    <lineage>
        <taxon>Bacteria</taxon>
        <taxon>Pseudomonadati</taxon>
        <taxon>Pseudomonadota</taxon>
        <taxon>Gammaproteobacteria</taxon>
        <taxon>sulfur-oxidizing symbionts</taxon>
    </lineage>
</organism>
<dbReference type="PANTHER" id="PTHR30221">
    <property type="entry name" value="SMALL-CONDUCTANCE MECHANOSENSITIVE CHANNEL"/>
    <property type="match status" value="1"/>
</dbReference>
<keyword evidence="7" id="KW-0406">Ion transport</keyword>
<dbReference type="InterPro" id="IPR045275">
    <property type="entry name" value="MscS_archaea/bacteria_type"/>
</dbReference>
<dbReference type="Pfam" id="PF21088">
    <property type="entry name" value="MS_channel_1st"/>
    <property type="match status" value="1"/>
</dbReference>
<feature type="transmembrane region" description="Helical" evidence="7">
    <location>
        <begin position="61"/>
        <end position="83"/>
    </location>
</feature>
<evidence type="ECO:0000313" key="11">
    <source>
        <dbReference type="EMBL" id="KHF25142.1"/>
    </source>
</evidence>
<dbReference type="SUPFAM" id="SSF82689">
    <property type="entry name" value="Mechanosensitive channel protein MscS (YggB), C-terminal domain"/>
    <property type="match status" value="1"/>
</dbReference>
<comment type="function">
    <text evidence="7">Mechanosensitive channel that participates in the regulation of osmotic pressure changes within the cell, opening in response to stretch forces in the membrane lipid bilayer, without the need for other proteins. Contributes to normal resistance to hypoosmotic shock. Forms an ion channel of 1.0 nanosiemens conductance with a slight preference for anions.</text>
</comment>
<dbReference type="InterPro" id="IPR006686">
    <property type="entry name" value="MscS_channel_CS"/>
</dbReference>
<dbReference type="SUPFAM" id="SSF50182">
    <property type="entry name" value="Sm-like ribonucleoproteins"/>
    <property type="match status" value="1"/>
</dbReference>
<evidence type="ECO:0000256" key="1">
    <source>
        <dbReference type="ARBA" id="ARBA00004651"/>
    </source>
</evidence>
<keyword evidence="6 7" id="KW-0472">Membrane</keyword>
<dbReference type="InterPro" id="IPR049142">
    <property type="entry name" value="MS_channel_1st"/>
</dbReference>
<keyword evidence="7" id="KW-0813">Transport</keyword>
<dbReference type="STRING" id="2340.JV46_09820"/>
<keyword evidence="5 7" id="KW-1133">Transmembrane helix</keyword>
<evidence type="ECO:0000256" key="5">
    <source>
        <dbReference type="ARBA" id="ARBA00022989"/>
    </source>
</evidence>
<dbReference type="Gene3D" id="3.30.70.100">
    <property type="match status" value="1"/>
</dbReference>
<feature type="domain" description="Mechanosensitive ion channel MscS C-terminal" evidence="9">
    <location>
        <begin position="182"/>
        <end position="264"/>
    </location>
</feature>
<dbReference type="Pfam" id="PF00924">
    <property type="entry name" value="MS_channel_2nd"/>
    <property type="match status" value="1"/>
</dbReference>
<keyword evidence="4 7" id="KW-0812">Transmembrane</keyword>
<dbReference type="eggNOG" id="COG0668">
    <property type="taxonomic scope" value="Bacteria"/>
</dbReference>